<evidence type="ECO:0000313" key="2">
    <source>
        <dbReference type="Proteomes" id="UP000595662"/>
    </source>
</evidence>
<organism evidence="1 2">
    <name type="scientific">Penicillium digitatum</name>
    <name type="common">Green mold</name>
    <dbReference type="NCBI Taxonomy" id="36651"/>
    <lineage>
        <taxon>Eukaryota</taxon>
        <taxon>Fungi</taxon>
        <taxon>Dikarya</taxon>
        <taxon>Ascomycota</taxon>
        <taxon>Pezizomycotina</taxon>
        <taxon>Eurotiomycetes</taxon>
        <taxon>Eurotiomycetidae</taxon>
        <taxon>Eurotiales</taxon>
        <taxon>Aspergillaceae</taxon>
        <taxon>Penicillium</taxon>
    </lineage>
</organism>
<dbReference type="GeneID" id="90952432"/>
<dbReference type="AlphaFoldDB" id="A0A7T6XF41"/>
<dbReference type="Proteomes" id="UP000595662">
    <property type="component" value="Chromosome 1"/>
</dbReference>
<proteinExistence type="predicted"/>
<accession>A0A7T6XF41</accession>
<name>A0A7T6XF41_PENDI</name>
<protein>
    <submittedName>
        <fullName evidence="1">Uncharacterized protein</fullName>
    </submittedName>
</protein>
<evidence type="ECO:0000313" key="1">
    <source>
        <dbReference type="EMBL" id="QQK39941.1"/>
    </source>
</evidence>
<sequence length="30" mass="3417">MGVIMQPCYANKKLTDFCQPIATTIQERCL</sequence>
<dbReference type="RefSeq" id="XP_065955689.1">
    <property type="nucleotide sequence ID" value="XM_066100289.1"/>
</dbReference>
<dbReference type="EMBL" id="CP060774">
    <property type="protein sequence ID" value="QQK39941.1"/>
    <property type="molecule type" value="Genomic_DNA"/>
</dbReference>
<gene>
    <name evidence="1" type="ORF">Pdw03_2795</name>
</gene>
<reference evidence="1 2" key="1">
    <citation type="submission" date="2020-08" db="EMBL/GenBank/DDBJ databases">
        <title>The completed genome sequence of the pathogenic ascomycete fungus Penicillium digitatum.</title>
        <authorList>
            <person name="Wang M."/>
        </authorList>
    </citation>
    <scope>NUCLEOTIDE SEQUENCE [LARGE SCALE GENOMIC DNA]</scope>
    <source>
        <strain evidence="1 2">PdW03</strain>
    </source>
</reference>